<gene>
    <name evidence="2" type="ORF">C6570_13975</name>
</gene>
<dbReference type="Proteomes" id="UP000239709">
    <property type="component" value="Chromosome"/>
</dbReference>
<reference evidence="2 3" key="1">
    <citation type="submission" date="2018-03" db="EMBL/GenBank/DDBJ databases">
        <title>Genome sequencing of Ottowia sp.</title>
        <authorList>
            <person name="Kim S.-J."/>
            <person name="Heo J."/>
            <person name="Kwon S.-W."/>
        </authorList>
    </citation>
    <scope>NUCLEOTIDE SEQUENCE [LARGE SCALE GENOMIC DNA]</scope>
    <source>
        <strain evidence="2 3">KADR8-3</strain>
    </source>
</reference>
<protein>
    <recommendedName>
        <fullName evidence="4">DUF4142 domain-containing protein</fullName>
    </recommendedName>
</protein>
<proteinExistence type="predicted"/>
<feature type="chain" id="PRO_5015552862" description="DUF4142 domain-containing protein" evidence="1">
    <location>
        <begin position="18"/>
        <end position="205"/>
    </location>
</feature>
<accession>A0A2S0MH55</accession>
<name>A0A2S0MH55_9BURK</name>
<dbReference type="AlphaFoldDB" id="A0A2S0MH55"/>
<sequence length="205" mass="21394">MAWCLALVVFGALALLAGCARLPVAETAAPRDRFASAYVELLPVADMMGEAAARDPRWPLAEKAALVSPAQLGCMRQALAPGQVQAAQLQLALDYADAHPATLTADIAVLEGGAARLIGQAMRAGAGLKAPASTRPASEGEMRALAQFATDARFADLRQATGLSRLAGGSPSADDERGKDIARALTVNFLTDAFLRCHIPVKLLY</sequence>
<evidence type="ECO:0000256" key="1">
    <source>
        <dbReference type="SAM" id="SignalP"/>
    </source>
</evidence>
<evidence type="ECO:0000313" key="2">
    <source>
        <dbReference type="EMBL" id="AVO35219.1"/>
    </source>
</evidence>
<feature type="signal peptide" evidence="1">
    <location>
        <begin position="1"/>
        <end position="17"/>
    </location>
</feature>
<keyword evidence="1" id="KW-0732">Signal</keyword>
<dbReference type="EMBL" id="CP027666">
    <property type="protein sequence ID" value="AVO35219.1"/>
    <property type="molecule type" value="Genomic_DNA"/>
</dbReference>
<evidence type="ECO:0008006" key="4">
    <source>
        <dbReference type="Google" id="ProtNLM"/>
    </source>
</evidence>
<evidence type="ECO:0000313" key="3">
    <source>
        <dbReference type="Proteomes" id="UP000239709"/>
    </source>
</evidence>
<keyword evidence="3" id="KW-1185">Reference proteome</keyword>
<dbReference type="KEGG" id="otk:C6570_13975"/>
<organism evidence="2 3">
    <name type="scientific">Ottowia oryzae</name>
    <dbReference type="NCBI Taxonomy" id="2109914"/>
    <lineage>
        <taxon>Bacteria</taxon>
        <taxon>Pseudomonadati</taxon>
        <taxon>Pseudomonadota</taxon>
        <taxon>Betaproteobacteria</taxon>
        <taxon>Burkholderiales</taxon>
        <taxon>Comamonadaceae</taxon>
        <taxon>Ottowia</taxon>
    </lineage>
</organism>